<comment type="similarity">
    <text evidence="1">Belongs to the NAD(P)-dependent epimerase/dehydratase family.</text>
</comment>
<evidence type="ECO:0000313" key="4">
    <source>
        <dbReference type="Proteomes" id="UP000618926"/>
    </source>
</evidence>
<reference evidence="3 4" key="1">
    <citation type="submission" date="2020-10" db="EMBL/GenBank/DDBJ databases">
        <title>Investigation of anaerobic biodegradation of phenanthrene by a sulfate-dependent Geobacter anodireducens strain PheS2.</title>
        <authorList>
            <person name="Zhang Z."/>
        </authorList>
    </citation>
    <scope>NUCLEOTIDE SEQUENCE [LARGE SCALE GENOMIC DNA]</scope>
    <source>
        <strain evidence="3 4">PheS2</strain>
    </source>
</reference>
<dbReference type="EMBL" id="JADBFD010000002">
    <property type="protein sequence ID" value="MBE2886637.1"/>
    <property type="molecule type" value="Genomic_DNA"/>
</dbReference>
<evidence type="ECO:0000256" key="1">
    <source>
        <dbReference type="ARBA" id="ARBA00007637"/>
    </source>
</evidence>
<dbReference type="PANTHER" id="PTHR43000">
    <property type="entry name" value="DTDP-D-GLUCOSE 4,6-DEHYDRATASE-RELATED"/>
    <property type="match status" value="1"/>
</dbReference>
<dbReference type="Proteomes" id="UP000618926">
    <property type="component" value="Unassembled WGS sequence"/>
</dbReference>
<dbReference type="RefSeq" id="WP_192905001.1">
    <property type="nucleotide sequence ID" value="NZ_JADBFD010000002.1"/>
</dbReference>
<dbReference type="SUPFAM" id="SSF51735">
    <property type="entry name" value="NAD(P)-binding Rossmann-fold domains"/>
    <property type="match status" value="1"/>
</dbReference>
<dbReference type="Pfam" id="PF01370">
    <property type="entry name" value="Epimerase"/>
    <property type="match status" value="1"/>
</dbReference>
<protein>
    <submittedName>
        <fullName evidence="3">NAD(P)-dependent oxidoreductase</fullName>
    </submittedName>
</protein>
<feature type="domain" description="NAD-dependent epimerase/dehydratase" evidence="2">
    <location>
        <begin position="3"/>
        <end position="205"/>
    </location>
</feature>
<name>A0ABR9NQW2_9BACT</name>
<proteinExistence type="inferred from homology"/>
<comment type="caution">
    <text evidence="3">The sequence shown here is derived from an EMBL/GenBank/DDBJ whole genome shotgun (WGS) entry which is preliminary data.</text>
</comment>
<dbReference type="InterPro" id="IPR036291">
    <property type="entry name" value="NAD(P)-bd_dom_sf"/>
</dbReference>
<organism evidence="3 4">
    <name type="scientific">Geobacter anodireducens</name>
    <dbReference type="NCBI Taxonomy" id="1340425"/>
    <lineage>
        <taxon>Bacteria</taxon>
        <taxon>Pseudomonadati</taxon>
        <taxon>Thermodesulfobacteriota</taxon>
        <taxon>Desulfuromonadia</taxon>
        <taxon>Geobacterales</taxon>
        <taxon>Geobacteraceae</taxon>
        <taxon>Geobacter</taxon>
    </lineage>
</organism>
<evidence type="ECO:0000313" key="3">
    <source>
        <dbReference type="EMBL" id="MBE2886637.1"/>
    </source>
</evidence>
<dbReference type="InterPro" id="IPR001509">
    <property type="entry name" value="Epimerase_deHydtase"/>
</dbReference>
<gene>
    <name evidence="3" type="ORF">IIE05_01500</name>
</gene>
<accession>A0ABR9NQW2</accession>
<dbReference type="Gene3D" id="3.40.50.720">
    <property type="entry name" value="NAD(P)-binding Rossmann-like Domain"/>
    <property type="match status" value="1"/>
</dbReference>
<keyword evidence="4" id="KW-1185">Reference proteome</keyword>
<evidence type="ECO:0000259" key="2">
    <source>
        <dbReference type="Pfam" id="PF01370"/>
    </source>
</evidence>
<sequence length="307" mass="34607">MKILVTGGSGFLGSHVADALTEVGHEVSLFDVHPSPYLREGQSMINGDILDEAAVERAVEGFDVIYHFAGIADIDECTSRPVDTVKFNILGTVNLLEAARRAGIQRFVFGSSAYVYSDSGYFYRSSKQACESFIENYHELFGLKYTCLRYGSLYGTRADERNSIYRLILHALRDNMITYHGTGEELREFIHVRDAAEISVKILAPEFENQHITLTGNEKMRYRDLLDMVKEMIGAHVSIEILPSQRKAHYKITPYNFSPKLGRKLVNNPHIDMGQGLLQCMAELYELVHQEKMEEGGLLVDRNGVTS</sequence>